<dbReference type="EC" id="3.4.22.49" evidence="2"/>
<evidence type="ECO:0000256" key="2">
    <source>
        <dbReference type="ARBA" id="ARBA00012489"/>
    </source>
</evidence>
<keyword evidence="8" id="KW-1185">Reference proteome</keyword>
<keyword evidence="4" id="KW-0159">Chromosome partition</keyword>
<protein>
    <recommendedName>
        <fullName evidence="2">separase</fullName>
        <ecNumber evidence="2">3.4.22.49</ecNumber>
    </recommendedName>
</protein>
<dbReference type="InterPro" id="IPR005314">
    <property type="entry name" value="Peptidase_C50"/>
</dbReference>
<dbReference type="GO" id="GO:0004197">
    <property type="term" value="F:cysteine-type endopeptidase activity"/>
    <property type="evidence" value="ECO:0007669"/>
    <property type="project" value="InterPro"/>
</dbReference>
<dbReference type="PANTHER" id="PTHR12792">
    <property type="entry name" value="EXTRA SPINDLE POLES 1-RELATED"/>
    <property type="match status" value="1"/>
</dbReference>
<dbReference type="STRING" id="578462.A0A0L0SZW4"/>
<feature type="region of interest" description="Disordered" evidence="5">
    <location>
        <begin position="1297"/>
        <end position="1352"/>
    </location>
</feature>
<comment type="catalytic activity">
    <reaction evidence="1">
        <text>All bonds known to be hydrolyzed by this endopeptidase have arginine in P1 and an acidic residue in P4. P6 is often occupied by an acidic residue or by a hydroxy-amino-acid residue, the phosphorylation of which enhances cleavage.</text>
        <dbReference type="EC" id="3.4.22.49"/>
    </reaction>
</comment>
<evidence type="ECO:0000256" key="5">
    <source>
        <dbReference type="SAM" id="MobiDB-lite"/>
    </source>
</evidence>
<reference evidence="8" key="2">
    <citation type="submission" date="2009-11" db="EMBL/GenBank/DDBJ databases">
        <title>The Genome Sequence of Allomyces macrogynus strain ATCC 38327.</title>
        <authorList>
            <consortium name="The Broad Institute Genome Sequencing Platform"/>
            <person name="Russ C."/>
            <person name="Cuomo C."/>
            <person name="Shea T."/>
            <person name="Young S.K."/>
            <person name="Zeng Q."/>
            <person name="Koehrsen M."/>
            <person name="Haas B."/>
            <person name="Borodovsky M."/>
            <person name="Guigo R."/>
            <person name="Alvarado L."/>
            <person name="Berlin A."/>
            <person name="Borenstein D."/>
            <person name="Chen Z."/>
            <person name="Engels R."/>
            <person name="Freedman E."/>
            <person name="Gellesch M."/>
            <person name="Goldberg J."/>
            <person name="Griggs A."/>
            <person name="Gujja S."/>
            <person name="Heiman D."/>
            <person name="Hepburn T."/>
            <person name="Howarth C."/>
            <person name="Jen D."/>
            <person name="Larson L."/>
            <person name="Lewis B."/>
            <person name="Mehta T."/>
            <person name="Park D."/>
            <person name="Pearson M."/>
            <person name="Roberts A."/>
            <person name="Saif S."/>
            <person name="Shenoy N."/>
            <person name="Sisk P."/>
            <person name="Stolte C."/>
            <person name="Sykes S."/>
            <person name="Walk T."/>
            <person name="White J."/>
            <person name="Yandava C."/>
            <person name="Burger G."/>
            <person name="Gray M.W."/>
            <person name="Holland P.W.H."/>
            <person name="King N."/>
            <person name="Lang F.B.F."/>
            <person name="Roger A.J."/>
            <person name="Ruiz-Trillo I."/>
            <person name="Lander E."/>
            <person name="Nusbaum C."/>
        </authorList>
    </citation>
    <scope>NUCLEOTIDE SEQUENCE [LARGE SCALE GENOMIC DNA]</scope>
    <source>
        <strain evidence="8">ATCC 38327</strain>
    </source>
</reference>
<dbReference type="GO" id="GO:0005634">
    <property type="term" value="C:nucleus"/>
    <property type="evidence" value="ECO:0007669"/>
    <property type="project" value="InterPro"/>
</dbReference>
<dbReference type="eggNOG" id="KOG1849">
    <property type="taxonomic scope" value="Eukaryota"/>
</dbReference>
<dbReference type="Pfam" id="PF03568">
    <property type="entry name" value="Separin_C"/>
    <property type="match status" value="1"/>
</dbReference>
<name>A0A0L0SZW4_ALLM3</name>
<dbReference type="OrthoDB" id="10255632at2759"/>
<dbReference type="VEuPathDB" id="FungiDB:AMAG_13134"/>
<feature type="domain" description="Peptidase C50" evidence="6">
    <location>
        <begin position="1649"/>
        <end position="1746"/>
    </location>
</feature>
<dbReference type="GO" id="GO:0006508">
    <property type="term" value="P:proteolysis"/>
    <property type="evidence" value="ECO:0007669"/>
    <property type="project" value="InterPro"/>
</dbReference>
<evidence type="ECO:0000256" key="1">
    <source>
        <dbReference type="ARBA" id="ARBA00000451"/>
    </source>
</evidence>
<evidence type="ECO:0000313" key="7">
    <source>
        <dbReference type="EMBL" id="KNE67950.1"/>
    </source>
</evidence>
<feature type="compositionally biased region" description="Low complexity" evidence="5">
    <location>
        <begin position="1300"/>
        <end position="1311"/>
    </location>
</feature>
<feature type="region of interest" description="Disordered" evidence="5">
    <location>
        <begin position="1876"/>
        <end position="1899"/>
    </location>
</feature>
<feature type="region of interest" description="Disordered" evidence="5">
    <location>
        <begin position="1812"/>
        <end position="1848"/>
    </location>
</feature>
<dbReference type="GO" id="GO:0005737">
    <property type="term" value="C:cytoplasm"/>
    <property type="evidence" value="ECO:0007669"/>
    <property type="project" value="TreeGrafter"/>
</dbReference>
<feature type="compositionally biased region" description="Low complexity" evidence="5">
    <location>
        <begin position="1322"/>
        <end position="1341"/>
    </location>
</feature>
<dbReference type="GO" id="GO:0072686">
    <property type="term" value="C:mitotic spindle"/>
    <property type="evidence" value="ECO:0007669"/>
    <property type="project" value="TreeGrafter"/>
</dbReference>
<evidence type="ECO:0000256" key="4">
    <source>
        <dbReference type="ARBA" id="ARBA00022829"/>
    </source>
</evidence>
<evidence type="ECO:0000259" key="6">
    <source>
        <dbReference type="PROSITE" id="PS51700"/>
    </source>
</evidence>
<dbReference type="Proteomes" id="UP000054350">
    <property type="component" value="Unassembled WGS sequence"/>
</dbReference>
<accession>A0A0L0SZW4</accession>
<evidence type="ECO:0000256" key="3">
    <source>
        <dbReference type="ARBA" id="ARBA00022801"/>
    </source>
</evidence>
<evidence type="ECO:0000313" key="8">
    <source>
        <dbReference type="Proteomes" id="UP000054350"/>
    </source>
</evidence>
<proteinExistence type="predicted"/>
<dbReference type="PROSITE" id="PS51700">
    <property type="entry name" value="SEPARIN"/>
    <property type="match status" value="1"/>
</dbReference>
<gene>
    <name evidence="7" type="ORF">AMAG_13134</name>
</gene>
<dbReference type="PANTHER" id="PTHR12792:SF0">
    <property type="entry name" value="SEPARIN"/>
    <property type="match status" value="1"/>
</dbReference>
<organism evidence="7 8">
    <name type="scientific">Allomyces macrogynus (strain ATCC 38327)</name>
    <name type="common">Allomyces javanicus var. macrogynus</name>
    <dbReference type="NCBI Taxonomy" id="578462"/>
    <lineage>
        <taxon>Eukaryota</taxon>
        <taxon>Fungi</taxon>
        <taxon>Fungi incertae sedis</taxon>
        <taxon>Blastocladiomycota</taxon>
        <taxon>Blastocladiomycetes</taxon>
        <taxon>Blastocladiales</taxon>
        <taxon>Blastocladiaceae</taxon>
        <taxon>Allomyces</taxon>
    </lineage>
</organism>
<dbReference type="GO" id="GO:0044732">
    <property type="term" value="C:mitotic spindle pole body"/>
    <property type="evidence" value="ECO:0007669"/>
    <property type="project" value="TreeGrafter"/>
</dbReference>
<reference evidence="7 8" key="1">
    <citation type="submission" date="2009-11" db="EMBL/GenBank/DDBJ databases">
        <title>Annotation of Allomyces macrogynus ATCC 38327.</title>
        <authorList>
            <consortium name="The Broad Institute Genome Sequencing Platform"/>
            <person name="Russ C."/>
            <person name="Cuomo C."/>
            <person name="Burger G."/>
            <person name="Gray M.W."/>
            <person name="Holland P.W.H."/>
            <person name="King N."/>
            <person name="Lang F.B.F."/>
            <person name="Roger A.J."/>
            <person name="Ruiz-Trillo I."/>
            <person name="Young S.K."/>
            <person name="Zeng Q."/>
            <person name="Gargeya S."/>
            <person name="Fitzgerald M."/>
            <person name="Haas B."/>
            <person name="Abouelleil A."/>
            <person name="Alvarado L."/>
            <person name="Arachchi H.M."/>
            <person name="Berlin A."/>
            <person name="Chapman S.B."/>
            <person name="Gearin G."/>
            <person name="Goldberg J."/>
            <person name="Griggs A."/>
            <person name="Gujja S."/>
            <person name="Hansen M."/>
            <person name="Heiman D."/>
            <person name="Howarth C."/>
            <person name="Larimer J."/>
            <person name="Lui A."/>
            <person name="MacDonald P.J.P."/>
            <person name="McCowen C."/>
            <person name="Montmayeur A."/>
            <person name="Murphy C."/>
            <person name="Neiman D."/>
            <person name="Pearson M."/>
            <person name="Priest M."/>
            <person name="Roberts A."/>
            <person name="Saif S."/>
            <person name="Shea T."/>
            <person name="Sisk P."/>
            <person name="Stolte C."/>
            <person name="Sykes S."/>
            <person name="Wortman J."/>
            <person name="Nusbaum C."/>
            <person name="Birren B."/>
        </authorList>
    </citation>
    <scope>NUCLEOTIDE SEQUENCE [LARGE SCALE GENOMIC DNA]</scope>
    <source>
        <strain evidence="7 8">ATCC 38327</strain>
    </source>
</reference>
<dbReference type="InterPro" id="IPR030397">
    <property type="entry name" value="SEPARIN_core_dom"/>
</dbReference>
<dbReference type="EMBL" id="GG745355">
    <property type="protein sequence ID" value="KNE67950.1"/>
    <property type="molecule type" value="Genomic_DNA"/>
</dbReference>
<sequence>MTDPVAAIAAAVADPAKLTVKLLASTKSVLQSVSQPSNADPATVYASLARLLRACADSLQAIQAKERQSPPLGPQWTRRRDYLVQTVRLTLPALTAVETQLRAAGIAQESLAPNALIEKRLANIMTFVVDAGTTHDALDLIAAVKARLESRLVDVGRAGGRTTPPGPAPTSSSTLFAVVPPPAFALTPRARDLVLVVVTHLQHYLRVLIKAGDRALAQTAVTQHLDPASSLPAGHLDWWLTHLSSAGLDDRTCRLQYVTPARLVMTVLDLAGVVHTSPLYPRAVNWLVRGRLAVADLTAALIKWGPPGTGAVGMVKDVATHPELDIDRLAQLAIAWCTTLTSTSDAPADADTTIASLLHFLGPRAPPPDHLLSLHLLHARARISRIGTADFATVTSALEDLLSCLRTPRAVPPISARSAASRYVSSASAFTARVNARDDALNPFNDSVAYAKALIHDTVALLVAALSPAVNSDQAVAGSLFEWLMYLAQLAAAQDGTEKAVGYLGKAAQLADLVPAGTGTGVQPPLVRVSHALQHLAATLHSRGQFRSALQPAQMSVSVLERHLAMHDDPELRIKLARKLELVAAIDRVVTDADAADAMATSTSSPPRTRDRGTLRAALRAVVRTSDRHEVARFVGRQLRREALAGGEYSPMAAEVPDHWVFYFEWKYLFAARQKEFADRVLGMWVKWARGGGGGVVARAHALLCRIMAVGAKGDVEAREEGRMRAWCEEAIALLSSPNLAPTEPAQFVPDLLATAHVYRAFLSTTTSTSPDPTASTRAHADLAAAFQLYKRAVSSNTLISPDDTQFHLAHIERVLLGRASTSLLPVLYQVQLLIDSTDRGKAAILVRLAELYLDLGYIADVGSALATAREYLAPLPVSERHHWTAVYAEYLVAAANPAKAAPLLDALDAFGIVPGNGMAPTVARNRARIRWLRAQGRGIDALVKALETVPLAKQVPHAAVQIADAVVGLFAVAGLWRDAEVYAHQAMEAAERRGNTAAKVRFATWLAYVAERKGELDEAARLLWAGEGVEGEGEEEPAVEGAMRLAQLGHVAVRRARNGTGVDAVAAADRYCLAAADVVSRVKARRTVTDLLADAAYTPRVHRMLPATSTKTDHLRAAHVGALDADLARLHADVLVLQNRRPDAEKRTMAALNAAHTLAPDSRAPFFHHVAKLHLDLVAGALRRVPAVAALDDAVIVLDATDVVPAVGAPLVTDTRITARLDLAEQVLWAAVRECGEVAAPTVLLDAAHMLMAIHAVKRVARIESTIDVGELLEETCHGVTFRRMRALLGGTAVASQVGGAPATPTPADRAAGRPRPGPKTPATVGRTPRSRRSTLTPRRTPMRSESAEPLEESLLTLALPEDDDLAATNEDGTTPVPPEWAVVRLSVDTVRNVLIVVTARAEHHATVRLPLLRTSIRAGTSTAKAPTYARIRATLDGVVAASEAMLKENYVTREDKVRWWDMRTRQDRDLFSVLTEIDSAWLGGFRGLLHAARHPGAGKFLTDLARFVDSAVPPVTARRRQLQVPIIVAHAWLALGTTATSADLDDMTYFVLDEASRAGYPVATTDDDQCGLEFAAVRAFLQSAVTQAASVNVDTPEHVFLVLDKHLMPIPWEATVALRGVPVSRLFGMEMLDAALARRADPVVMDGTSVYYVVNPAGDLPGTQAVFEPMLRSRPDWHGHLGVPPDSETDFLTALQAHDLFLYFGHGGGESLCPPKRLLSLPKSVKAAFLMGCSSGKLPAVGDFEPMGTALNYLLHAPCVVANLWDVTDKDIDRFALAALTSWGLFPPPAADGEARKGDVDVERTRDQRDANCVHNGGGRTVPRADDRETPGTAAGRCASDDDGRDGDDAVARCGGGACPGALSFLVSDWRGAGGVRRARKPGPSDDDRGAGAGRGNAIGGTSAGGAICCTGGGASGTGASDARGQFVVWV</sequence>
<dbReference type="GO" id="GO:0051307">
    <property type="term" value="P:meiotic chromosome separation"/>
    <property type="evidence" value="ECO:0007669"/>
    <property type="project" value="TreeGrafter"/>
</dbReference>
<keyword evidence="3" id="KW-0378">Hydrolase</keyword>